<feature type="domain" description="Cohesin" evidence="2">
    <location>
        <begin position="48"/>
        <end position="165"/>
    </location>
</feature>
<evidence type="ECO:0000313" key="3">
    <source>
        <dbReference type="EMBL" id="SIR83517.1"/>
    </source>
</evidence>
<dbReference type="GO" id="GO:0030246">
    <property type="term" value="F:carbohydrate binding"/>
    <property type="evidence" value="ECO:0007669"/>
    <property type="project" value="InterPro"/>
</dbReference>
<dbReference type="OrthoDB" id="205619at2157"/>
<organism evidence="3 4">
    <name type="scientific">Natronorubrum thiooxidans</name>
    <dbReference type="NCBI Taxonomy" id="308853"/>
    <lineage>
        <taxon>Archaea</taxon>
        <taxon>Methanobacteriati</taxon>
        <taxon>Methanobacteriota</taxon>
        <taxon>Stenosarchaea group</taxon>
        <taxon>Halobacteria</taxon>
        <taxon>Halobacteriales</taxon>
        <taxon>Natrialbaceae</taxon>
        <taxon>Natronorubrum</taxon>
    </lineage>
</organism>
<evidence type="ECO:0000256" key="1">
    <source>
        <dbReference type="SAM" id="Phobius"/>
    </source>
</evidence>
<gene>
    <name evidence="3" type="ORF">SAMN05421752_103238</name>
</gene>
<dbReference type="EMBL" id="FTNR01000003">
    <property type="protein sequence ID" value="SIR83517.1"/>
    <property type="molecule type" value="Genomic_DNA"/>
</dbReference>
<dbReference type="Pfam" id="PF00963">
    <property type="entry name" value="Cohesin"/>
    <property type="match status" value="1"/>
</dbReference>
<evidence type="ECO:0000259" key="2">
    <source>
        <dbReference type="Pfam" id="PF00963"/>
    </source>
</evidence>
<protein>
    <submittedName>
        <fullName evidence="3">Cohesin domain-containing protein</fullName>
    </submittedName>
</protein>
<keyword evidence="4" id="KW-1185">Reference proteome</keyword>
<dbReference type="InterPro" id="IPR002102">
    <property type="entry name" value="Cohesin_dom"/>
</dbReference>
<evidence type="ECO:0000313" key="4">
    <source>
        <dbReference type="Proteomes" id="UP000185936"/>
    </source>
</evidence>
<dbReference type="SUPFAM" id="SSF49384">
    <property type="entry name" value="Carbohydrate-binding domain"/>
    <property type="match status" value="1"/>
</dbReference>
<accession>A0A1N7E611</accession>
<dbReference type="AlphaFoldDB" id="A0A1N7E611"/>
<dbReference type="Proteomes" id="UP000185936">
    <property type="component" value="Unassembled WGS sequence"/>
</dbReference>
<reference evidence="4" key="1">
    <citation type="submission" date="2017-01" db="EMBL/GenBank/DDBJ databases">
        <authorList>
            <person name="Varghese N."/>
            <person name="Submissions S."/>
        </authorList>
    </citation>
    <scope>NUCLEOTIDE SEQUENCE [LARGE SCALE GENOMIC DNA]</scope>
    <source>
        <strain evidence="4">type strain: HArc-</strain>
    </source>
</reference>
<dbReference type="STRING" id="308853.SAMN05421752_103238"/>
<name>A0A1N7E611_9EURY</name>
<keyword evidence="1" id="KW-0472">Membrane</keyword>
<dbReference type="InterPro" id="IPR008965">
    <property type="entry name" value="CBM2/CBM3_carb-bd_dom_sf"/>
</dbReference>
<dbReference type="Gene3D" id="2.60.40.680">
    <property type="match status" value="1"/>
</dbReference>
<keyword evidence="1" id="KW-1133">Transmembrane helix</keyword>
<feature type="transmembrane region" description="Helical" evidence="1">
    <location>
        <begin position="192"/>
        <end position="212"/>
    </location>
</feature>
<proteinExistence type="predicted"/>
<keyword evidence="1" id="KW-0812">Transmembrane</keyword>
<dbReference type="GO" id="GO:0000272">
    <property type="term" value="P:polysaccharide catabolic process"/>
    <property type="evidence" value="ECO:0007669"/>
    <property type="project" value="InterPro"/>
</dbReference>
<sequence length="216" mass="21974">MTRPTVARLSVVLAVVCVCTLTVGAVVPATVGAGDSVTIFFLEPSEGNADAGETVTLEFVVSSHGNYVGEGIDQLSATIAYDPDVFSVADVDHGPMLAAGDSNATVDGTVEIDDEAGLATIDQERTPSGDGAKTTDTAATITLEVAEDASSTNETVELTDGSAMDISEYSQAVFERDATITIDGTDGGIDPVAGFAVPSALLAVGAVLLFAVRRLD</sequence>
<dbReference type="RefSeq" id="WP_076608347.1">
    <property type="nucleotide sequence ID" value="NZ_FTNR01000003.1"/>
</dbReference>